<keyword evidence="1" id="KW-1133">Transmembrane helix</keyword>
<gene>
    <name evidence="2" type="ORF">EGI31_02065</name>
</gene>
<dbReference type="AlphaFoldDB" id="A0AAE3KR41"/>
<name>A0AAE3KR41_9BACT</name>
<reference evidence="2 3" key="1">
    <citation type="submission" date="2018-11" db="EMBL/GenBank/DDBJ databases">
        <title>Novel bacteria species description.</title>
        <authorList>
            <person name="Han J.-H."/>
        </authorList>
    </citation>
    <scope>NUCLEOTIDE SEQUENCE [LARGE SCALE GENOMIC DNA]</scope>
    <source>
        <strain evidence="2 3">KCTC23259</strain>
    </source>
</reference>
<evidence type="ECO:0000313" key="3">
    <source>
        <dbReference type="Proteomes" id="UP001204144"/>
    </source>
</evidence>
<feature type="transmembrane region" description="Helical" evidence="1">
    <location>
        <begin position="195"/>
        <end position="214"/>
    </location>
</feature>
<dbReference type="EMBL" id="RJUF01000002">
    <property type="protein sequence ID" value="MCP9761723.1"/>
    <property type="molecule type" value="Genomic_DNA"/>
</dbReference>
<proteinExistence type="predicted"/>
<feature type="transmembrane region" description="Helical" evidence="1">
    <location>
        <begin position="56"/>
        <end position="74"/>
    </location>
</feature>
<sequence>MKKAFVFIYFLLIVLDFVFNSLQLKWYFLITKNAIPLFLIFSFANSKNYSLNKNDFLLIAALILLSIGLNFSYFFHTEAIYLPVITIIYFFEIQIHLYLILKKLKRIETKRTKVFTKTFLIFSLGLFFIIVFFPFFSFNLQILFFIRVFQYAYFISLVFGNKKINPQISLSLWFIILSNVALLADLVIFKYDFEYIIIMLFFYSSKFFFVNGYLNFNKPLRLNGGEISSIKI</sequence>
<feature type="transmembrane region" description="Helical" evidence="1">
    <location>
        <begin position="142"/>
        <end position="160"/>
    </location>
</feature>
<feature type="transmembrane region" description="Helical" evidence="1">
    <location>
        <begin position="26"/>
        <end position="44"/>
    </location>
</feature>
<comment type="caution">
    <text evidence="2">The sequence shown here is derived from an EMBL/GenBank/DDBJ whole genome shotgun (WGS) entry which is preliminary data.</text>
</comment>
<organism evidence="2 3">
    <name type="scientific">Lacihabitans soyangensis</name>
    <dbReference type="NCBI Taxonomy" id="869394"/>
    <lineage>
        <taxon>Bacteria</taxon>
        <taxon>Pseudomonadati</taxon>
        <taxon>Bacteroidota</taxon>
        <taxon>Cytophagia</taxon>
        <taxon>Cytophagales</taxon>
        <taxon>Leadbetterellaceae</taxon>
        <taxon>Lacihabitans</taxon>
    </lineage>
</organism>
<feature type="transmembrane region" description="Helical" evidence="1">
    <location>
        <begin position="172"/>
        <end position="189"/>
    </location>
</feature>
<dbReference type="Proteomes" id="UP001204144">
    <property type="component" value="Unassembled WGS sequence"/>
</dbReference>
<keyword evidence="1" id="KW-0812">Transmembrane</keyword>
<feature type="transmembrane region" description="Helical" evidence="1">
    <location>
        <begin position="119"/>
        <end position="136"/>
    </location>
</feature>
<evidence type="ECO:0000256" key="1">
    <source>
        <dbReference type="SAM" id="Phobius"/>
    </source>
</evidence>
<feature type="transmembrane region" description="Helical" evidence="1">
    <location>
        <begin position="80"/>
        <end position="99"/>
    </location>
</feature>
<keyword evidence="3" id="KW-1185">Reference proteome</keyword>
<accession>A0AAE3KR41</accession>
<protein>
    <submittedName>
        <fullName evidence="2">Uncharacterized protein</fullName>
    </submittedName>
</protein>
<evidence type="ECO:0000313" key="2">
    <source>
        <dbReference type="EMBL" id="MCP9761723.1"/>
    </source>
</evidence>
<keyword evidence="1" id="KW-0472">Membrane</keyword>